<keyword evidence="1" id="KW-1133">Transmembrane helix</keyword>
<evidence type="ECO:0000313" key="2">
    <source>
        <dbReference type="EMBL" id="OEO33100.1"/>
    </source>
</evidence>
<feature type="transmembrane region" description="Helical" evidence="1">
    <location>
        <begin position="31"/>
        <end position="51"/>
    </location>
</feature>
<protein>
    <submittedName>
        <fullName evidence="2">Uncharacterized protein</fullName>
    </submittedName>
</protein>
<dbReference type="Proteomes" id="UP000095463">
    <property type="component" value="Unassembled WGS sequence"/>
</dbReference>
<keyword evidence="1" id="KW-0472">Membrane</keyword>
<name>A0A1E5XX04_9HYPH</name>
<organism evidence="2 3">
    <name type="scientific">Devosia insulae DS-56</name>
    <dbReference type="NCBI Taxonomy" id="1116389"/>
    <lineage>
        <taxon>Bacteria</taxon>
        <taxon>Pseudomonadati</taxon>
        <taxon>Pseudomonadota</taxon>
        <taxon>Alphaproteobacteria</taxon>
        <taxon>Hyphomicrobiales</taxon>
        <taxon>Devosiaceae</taxon>
        <taxon>Devosia</taxon>
    </lineage>
</organism>
<accession>A0A1E5XX04</accession>
<keyword evidence="3" id="KW-1185">Reference proteome</keyword>
<evidence type="ECO:0000256" key="1">
    <source>
        <dbReference type="SAM" id="Phobius"/>
    </source>
</evidence>
<proteinExistence type="predicted"/>
<gene>
    <name evidence="2" type="ORF">VW23_008245</name>
</gene>
<dbReference type="AlphaFoldDB" id="A0A1E5XX04"/>
<dbReference type="EMBL" id="LAJE02000030">
    <property type="protein sequence ID" value="OEO33100.1"/>
    <property type="molecule type" value="Genomic_DNA"/>
</dbReference>
<evidence type="ECO:0000313" key="3">
    <source>
        <dbReference type="Proteomes" id="UP000095463"/>
    </source>
</evidence>
<feature type="transmembrane region" description="Helical" evidence="1">
    <location>
        <begin position="58"/>
        <end position="74"/>
    </location>
</feature>
<keyword evidence="1" id="KW-0812">Transmembrane</keyword>
<reference evidence="2 3" key="1">
    <citation type="journal article" date="2015" name="Genome Announc.">
        <title>Genome Assemblies of Three Soil-Associated Devosia species: D. insulae, D. limi, and D. soli.</title>
        <authorList>
            <person name="Hassan Y.I."/>
            <person name="Lepp D."/>
            <person name="Zhou T."/>
        </authorList>
    </citation>
    <scope>NUCLEOTIDE SEQUENCE [LARGE SCALE GENOMIC DNA]</scope>
    <source>
        <strain evidence="2 3">DS-56</strain>
    </source>
</reference>
<comment type="caution">
    <text evidence="2">The sequence shown here is derived from an EMBL/GenBank/DDBJ whole genome shotgun (WGS) entry which is preliminary data.</text>
</comment>
<sequence length="82" mass="9014">MVVRAFGLLYLLALAFTGISATGWFDFAPAPLAGVFLVVIGLPWTLAAAWFPDPLQPLVAAVAPLPTLILLWTWCHWPRRRA</sequence>